<gene>
    <name evidence="1" type="ORF">EV356DRAFT_509091</name>
</gene>
<sequence length="181" mass="21611">MAFVNEWGYHRDLVEKSFRPALFYVCRSIRRDVLSVLYGSTVFRYDVKDYLESMTFWGYDRLVNKNVRHLYLKIRVPEGTIKWLTSFENVETIAFKRPLSGRMFAKQYYLQMRMIRDAGLLDKLRDDCKEKISKSLEEWERLREVEELGDKVLIFDRRPKREEPSSLKVSGSVITAHHGFL</sequence>
<organism evidence="1 2">
    <name type="scientific">Viridothelium virens</name>
    <name type="common">Speckled blister lichen</name>
    <name type="synonym">Trypethelium virens</name>
    <dbReference type="NCBI Taxonomy" id="1048519"/>
    <lineage>
        <taxon>Eukaryota</taxon>
        <taxon>Fungi</taxon>
        <taxon>Dikarya</taxon>
        <taxon>Ascomycota</taxon>
        <taxon>Pezizomycotina</taxon>
        <taxon>Dothideomycetes</taxon>
        <taxon>Dothideomycetes incertae sedis</taxon>
        <taxon>Trypetheliales</taxon>
        <taxon>Trypetheliaceae</taxon>
        <taxon>Viridothelium</taxon>
    </lineage>
</organism>
<accession>A0A6A6GXQ8</accession>
<dbReference type="AlphaFoldDB" id="A0A6A6GXQ8"/>
<dbReference type="Proteomes" id="UP000800092">
    <property type="component" value="Unassembled WGS sequence"/>
</dbReference>
<protein>
    <submittedName>
        <fullName evidence="1">Uncharacterized protein</fullName>
    </submittedName>
</protein>
<name>A0A6A6GXQ8_VIRVR</name>
<reference evidence="1" key="1">
    <citation type="journal article" date="2020" name="Stud. Mycol.">
        <title>101 Dothideomycetes genomes: a test case for predicting lifestyles and emergence of pathogens.</title>
        <authorList>
            <person name="Haridas S."/>
            <person name="Albert R."/>
            <person name="Binder M."/>
            <person name="Bloem J."/>
            <person name="Labutti K."/>
            <person name="Salamov A."/>
            <person name="Andreopoulos B."/>
            <person name="Baker S."/>
            <person name="Barry K."/>
            <person name="Bills G."/>
            <person name="Bluhm B."/>
            <person name="Cannon C."/>
            <person name="Castanera R."/>
            <person name="Culley D."/>
            <person name="Daum C."/>
            <person name="Ezra D."/>
            <person name="Gonzalez J."/>
            <person name="Henrissat B."/>
            <person name="Kuo A."/>
            <person name="Liang C."/>
            <person name="Lipzen A."/>
            <person name="Lutzoni F."/>
            <person name="Magnuson J."/>
            <person name="Mondo S."/>
            <person name="Nolan M."/>
            <person name="Ohm R."/>
            <person name="Pangilinan J."/>
            <person name="Park H.-J."/>
            <person name="Ramirez L."/>
            <person name="Alfaro M."/>
            <person name="Sun H."/>
            <person name="Tritt A."/>
            <person name="Yoshinaga Y."/>
            <person name="Zwiers L.-H."/>
            <person name="Turgeon B."/>
            <person name="Goodwin S."/>
            <person name="Spatafora J."/>
            <person name="Crous P."/>
            <person name="Grigoriev I."/>
        </authorList>
    </citation>
    <scope>NUCLEOTIDE SEQUENCE</scope>
    <source>
        <strain evidence="1">Tuck. ex Michener</strain>
    </source>
</reference>
<evidence type="ECO:0000313" key="1">
    <source>
        <dbReference type="EMBL" id="KAF2230399.1"/>
    </source>
</evidence>
<keyword evidence="2" id="KW-1185">Reference proteome</keyword>
<proteinExistence type="predicted"/>
<evidence type="ECO:0000313" key="2">
    <source>
        <dbReference type="Proteomes" id="UP000800092"/>
    </source>
</evidence>
<dbReference type="EMBL" id="ML991842">
    <property type="protein sequence ID" value="KAF2230399.1"/>
    <property type="molecule type" value="Genomic_DNA"/>
</dbReference>